<dbReference type="EMBL" id="ML978129">
    <property type="protein sequence ID" value="KAF2096523.1"/>
    <property type="molecule type" value="Genomic_DNA"/>
</dbReference>
<name>A0A9P4M461_9PEZI</name>
<sequence length="236" mass="26007">MAPTKEKAKKVSGDDGQLRTHRSDWGYCGIANATTRVLLAADMILDYLRKQNRPYSATDISANLHNKVTKTGAAKILKEMHEKKEIEGRAAGKQIVYHVIQDPADAATPEHLAALDAAILSLQEETTALRSQATGLKSTLSALNATLSTADLRAAVADLEAKHAEVTTRLDKLRKGDVRPISAEEKQLVEKEEKKWETVARKRKAIVKEMWTLVKDIATETGKNLEDLKEELGLTD</sequence>
<dbReference type="InterPro" id="IPR036388">
    <property type="entry name" value="WH-like_DNA-bd_sf"/>
</dbReference>
<dbReference type="GO" id="GO:0010774">
    <property type="term" value="P:meiotic strand invasion involved in reciprocal meiotic recombination"/>
    <property type="evidence" value="ECO:0007669"/>
    <property type="project" value="TreeGrafter"/>
</dbReference>
<comment type="caution">
    <text evidence="7">The sequence shown here is derived from an EMBL/GenBank/DDBJ whole genome shotgun (WGS) entry which is preliminary data.</text>
</comment>
<dbReference type="AlphaFoldDB" id="A0A9P4M461"/>
<dbReference type="InterPro" id="IPR010776">
    <property type="entry name" value="Hop2_WH_dom"/>
</dbReference>
<dbReference type="Gene3D" id="1.10.10.10">
    <property type="entry name" value="Winged helix-like DNA-binding domain superfamily/Winged helix DNA-binding domain"/>
    <property type="match status" value="1"/>
</dbReference>
<dbReference type="PANTHER" id="PTHR15938">
    <property type="entry name" value="TBP-1 INTERACTING PROTEIN"/>
    <property type="match status" value="1"/>
</dbReference>
<dbReference type="GO" id="GO:0003690">
    <property type="term" value="F:double-stranded DNA binding"/>
    <property type="evidence" value="ECO:0007669"/>
    <property type="project" value="TreeGrafter"/>
</dbReference>
<evidence type="ECO:0000256" key="4">
    <source>
        <dbReference type="ARBA" id="ARBA00023242"/>
    </source>
</evidence>
<gene>
    <name evidence="7" type="ORF">NA57DRAFT_78126</name>
</gene>
<feature type="domain" description="Homologous-pairing protein 2 winged helix" evidence="6">
    <location>
        <begin position="40"/>
        <end position="98"/>
    </location>
</feature>
<dbReference type="GO" id="GO:0000794">
    <property type="term" value="C:condensed nuclear chromosome"/>
    <property type="evidence" value="ECO:0007669"/>
    <property type="project" value="TreeGrafter"/>
</dbReference>
<keyword evidence="8" id="KW-1185">Reference proteome</keyword>
<keyword evidence="4" id="KW-0539">Nucleus</keyword>
<comment type="similarity">
    <text evidence="2">Belongs to the HOP2 family.</text>
</comment>
<dbReference type="GO" id="GO:0120231">
    <property type="term" value="C:DNA recombinase auxiliary factor complex"/>
    <property type="evidence" value="ECO:0007669"/>
    <property type="project" value="TreeGrafter"/>
</dbReference>
<proteinExistence type="inferred from homology"/>
<reference evidence="7" key="1">
    <citation type="journal article" date="2020" name="Stud. Mycol.">
        <title>101 Dothideomycetes genomes: a test case for predicting lifestyles and emergence of pathogens.</title>
        <authorList>
            <person name="Haridas S."/>
            <person name="Albert R."/>
            <person name="Binder M."/>
            <person name="Bloem J."/>
            <person name="Labutti K."/>
            <person name="Salamov A."/>
            <person name="Andreopoulos B."/>
            <person name="Baker S."/>
            <person name="Barry K."/>
            <person name="Bills G."/>
            <person name="Bluhm B."/>
            <person name="Cannon C."/>
            <person name="Castanera R."/>
            <person name="Culley D."/>
            <person name="Daum C."/>
            <person name="Ezra D."/>
            <person name="Gonzalez J."/>
            <person name="Henrissat B."/>
            <person name="Kuo A."/>
            <person name="Liang C."/>
            <person name="Lipzen A."/>
            <person name="Lutzoni F."/>
            <person name="Magnuson J."/>
            <person name="Mondo S."/>
            <person name="Nolan M."/>
            <person name="Ohm R."/>
            <person name="Pangilinan J."/>
            <person name="Park H.-J."/>
            <person name="Ramirez L."/>
            <person name="Alfaro M."/>
            <person name="Sun H."/>
            <person name="Tritt A."/>
            <person name="Yoshinaga Y."/>
            <person name="Zwiers L.-H."/>
            <person name="Turgeon B."/>
            <person name="Goodwin S."/>
            <person name="Spatafora J."/>
            <person name="Crous P."/>
            <person name="Grigoriev I."/>
        </authorList>
    </citation>
    <scope>NUCLEOTIDE SEQUENCE</scope>
    <source>
        <strain evidence="7">CBS 133067</strain>
    </source>
</reference>
<evidence type="ECO:0000256" key="5">
    <source>
        <dbReference type="ARBA" id="ARBA00023254"/>
    </source>
</evidence>
<dbReference type="GO" id="GO:0007129">
    <property type="term" value="P:homologous chromosome pairing at meiosis"/>
    <property type="evidence" value="ECO:0007669"/>
    <property type="project" value="TreeGrafter"/>
</dbReference>
<evidence type="ECO:0000256" key="3">
    <source>
        <dbReference type="ARBA" id="ARBA00023172"/>
    </source>
</evidence>
<accession>A0A9P4M461</accession>
<keyword evidence="3" id="KW-0233">DNA recombination</keyword>
<dbReference type="GO" id="GO:0120230">
    <property type="term" value="F:recombinase activator activity"/>
    <property type="evidence" value="ECO:0007669"/>
    <property type="project" value="TreeGrafter"/>
</dbReference>
<organism evidence="7 8">
    <name type="scientific">Rhizodiscina lignyota</name>
    <dbReference type="NCBI Taxonomy" id="1504668"/>
    <lineage>
        <taxon>Eukaryota</taxon>
        <taxon>Fungi</taxon>
        <taxon>Dikarya</taxon>
        <taxon>Ascomycota</taxon>
        <taxon>Pezizomycotina</taxon>
        <taxon>Dothideomycetes</taxon>
        <taxon>Pleosporomycetidae</taxon>
        <taxon>Aulographales</taxon>
        <taxon>Rhizodiscinaceae</taxon>
        <taxon>Rhizodiscina</taxon>
    </lineage>
</organism>
<evidence type="ECO:0000259" key="6">
    <source>
        <dbReference type="Pfam" id="PF07106"/>
    </source>
</evidence>
<evidence type="ECO:0000313" key="8">
    <source>
        <dbReference type="Proteomes" id="UP000799772"/>
    </source>
</evidence>
<protein>
    <submittedName>
        <fullName evidence="7">TBPIP-like protein</fullName>
    </submittedName>
</protein>
<dbReference type="OrthoDB" id="272266at2759"/>
<comment type="subcellular location">
    <subcellularLocation>
        <location evidence="1">Nucleus</location>
    </subcellularLocation>
</comment>
<evidence type="ECO:0000256" key="1">
    <source>
        <dbReference type="ARBA" id="ARBA00004123"/>
    </source>
</evidence>
<dbReference type="PANTHER" id="PTHR15938:SF0">
    <property type="entry name" value="HOMOLOGOUS-PAIRING PROTEIN 2 HOMOLOG"/>
    <property type="match status" value="1"/>
</dbReference>
<evidence type="ECO:0000256" key="2">
    <source>
        <dbReference type="ARBA" id="ARBA00007922"/>
    </source>
</evidence>
<dbReference type="GO" id="GO:0000709">
    <property type="term" value="P:meiotic joint molecule formation"/>
    <property type="evidence" value="ECO:0007669"/>
    <property type="project" value="TreeGrafter"/>
</dbReference>
<dbReference type="Pfam" id="PF07106">
    <property type="entry name" value="WHD_TBPIP"/>
    <property type="match status" value="1"/>
</dbReference>
<dbReference type="Proteomes" id="UP000799772">
    <property type="component" value="Unassembled WGS sequence"/>
</dbReference>
<keyword evidence="5" id="KW-0469">Meiosis</keyword>
<evidence type="ECO:0000313" key="7">
    <source>
        <dbReference type="EMBL" id="KAF2096523.1"/>
    </source>
</evidence>